<feature type="domain" description="Activator of Hsp90 ATPase homologue 1/2-like C-terminal" evidence="2">
    <location>
        <begin position="14"/>
        <end position="122"/>
    </location>
</feature>
<reference evidence="3 4" key="1">
    <citation type="submission" date="2018-03" db="EMBL/GenBank/DDBJ databases">
        <title>Genomic Encyclopedia of Archaeal and Bacterial Type Strains, Phase II (KMG-II): from individual species to whole genera.</title>
        <authorList>
            <person name="Goeker M."/>
        </authorList>
    </citation>
    <scope>NUCLEOTIDE SEQUENCE [LARGE SCALE GENOMIC DNA]</scope>
    <source>
        <strain evidence="3 4">DSM 101533</strain>
    </source>
</reference>
<accession>A0A2T0W228</accession>
<comment type="similarity">
    <text evidence="1">Belongs to the AHA1 family.</text>
</comment>
<gene>
    <name evidence="3" type="ORF">CLV80_103336</name>
</gene>
<proteinExistence type="inferred from homology"/>
<dbReference type="SUPFAM" id="SSF55961">
    <property type="entry name" value="Bet v1-like"/>
    <property type="match status" value="1"/>
</dbReference>
<protein>
    <submittedName>
        <fullName evidence="3">Uncharacterized protein YndB with AHSA1/START domain</fullName>
    </submittedName>
</protein>
<evidence type="ECO:0000313" key="3">
    <source>
        <dbReference type="EMBL" id="PRY79005.1"/>
    </source>
</evidence>
<sequence length="153" mass="16498">MNDPIHKIVDVPLTPEDAFALFTDGIDSWWPGAAYSESFSDGRTPRNIRIETHKGGKIIETTKSGAECIWGEIIAYNPGRFLSFTWHPGQPAAKATVVAISFKATQTGTQCDLTHGGFDILGPIADAVSTCYLTAWHSVLGCFCSFANACIDA</sequence>
<dbReference type="Gene3D" id="3.30.530.20">
    <property type="match status" value="1"/>
</dbReference>
<name>A0A2T0W228_9RHOB</name>
<dbReference type="EMBL" id="PVTP01000003">
    <property type="protein sequence ID" value="PRY79005.1"/>
    <property type="molecule type" value="Genomic_DNA"/>
</dbReference>
<dbReference type="AlphaFoldDB" id="A0A2T0W228"/>
<keyword evidence="4" id="KW-1185">Reference proteome</keyword>
<evidence type="ECO:0000313" key="4">
    <source>
        <dbReference type="Proteomes" id="UP000238007"/>
    </source>
</evidence>
<dbReference type="OrthoDB" id="793407at2"/>
<dbReference type="InterPro" id="IPR013538">
    <property type="entry name" value="ASHA1/2-like_C"/>
</dbReference>
<dbReference type="Pfam" id="PF08327">
    <property type="entry name" value="AHSA1"/>
    <property type="match status" value="1"/>
</dbReference>
<dbReference type="InterPro" id="IPR023393">
    <property type="entry name" value="START-like_dom_sf"/>
</dbReference>
<organism evidence="3 4">
    <name type="scientific">Yoonia maritima</name>
    <dbReference type="NCBI Taxonomy" id="1435347"/>
    <lineage>
        <taxon>Bacteria</taxon>
        <taxon>Pseudomonadati</taxon>
        <taxon>Pseudomonadota</taxon>
        <taxon>Alphaproteobacteria</taxon>
        <taxon>Rhodobacterales</taxon>
        <taxon>Paracoccaceae</taxon>
        <taxon>Yoonia</taxon>
    </lineage>
</organism>
<evidence type="ECO:0000259" key="2">
    <source>
        <dbReference type="Pfam" id="PF08327"/>
    </source>
</evidence>
<comment type="caution">
    <text evidence="3">The sequence shown here is derived from an EMBL/GenBank/DDBJ whole genome shotgun (WGS) entry which is preliminary data.</text>
</comment>
<evidence type="ECO:0000256" key="1">
    <source>
        <dbReference type="ARBA" id="ARBA00006817"/>
    </source>
</evidence>
<dbReference type="Proteomes" id="UP000238007">
    <property type="component" value="Unassembled WGS sequence"/>
</dbReference>
<dbReference type="RefSeq" id="WP_106356000.1">
    <property type="nucleotide sequence ID" value="NZ_PVTP01000003.1"/>
</dbReference>